<dbReference type="Gene3D" id="3.50.50.60">
    <property type="entry name" value="FAD/NAD(P)-binding domain"/>
    <property type="match status" value="3"/>
</dbReference>
<dbReference type="Proteomes" id="UP000070544">
    <property type="component" value="Unassembled WGS sequence"/>
</dbReference>
<dbReference type="InterPro" id="IPR010354">
    <property type="entry name" value="Oleate_hydratase"/>
</dbReference>
<dbReference type="PANTHER" id="PTHR37417:SF2">
    <property type="entry name" value="67 KDA MYOSIN-CROSS-REACTIVE ANTIGEN FAMILY PROTEIN (AFU_ORTHOLOGUE AFUA_5G09970)"/>
    <property type="match status" value="1"/>
</dbReference>
<keyword evidence="2" id="KW-1185">Reference proteome</keyword>
<dbReference type="GO" id="GO:0006631">
    <property type="term" value="P:fatty acid metabolic process"/>
    <property type="evidence" value="ECO:0007669"/>
    <property type="project" value="InterPro"/>
</dbReference>
<dbReference type="STRING" id="1344416.A0A139AER1"/>
<dbReference type="InterPro" id="IPR036188">
    <property type="entry name" value="FAD/NAD-bd_sf"/>
</dbReference>
<reference evidence="1 2" key="1">
    <citation type="journal article" date="2015" name="Genome Biol. Evol.">
        <title>Phylogenomic analyses indicate that early fungi evolved digesting cell walls of algal ancestors of land plants.</title>
        <authorList>
            <person name="Chang Y."/>
            <person name="Wang S."/>
            <person name="Sekimoto S."/>
            <person name="Aerts A.L."/>
            <person name="Choi C."/>
            <person name="Clum A."/>
            <person name="LaButti K.M."/>
            <person name="Lindquist E.A."/>
            <person name="Yee Ngan C."/>
            <person name="Ohm R.A."/>
            <person name="Salamov A.A."/>
            <person name="Grigoriev I.V."/>
            <person name="Spatafora J.W."/>
            <person name="Berbee M.L."/>
        </authorList>
    </citation>
    <scope>NUCLEOTIDE SEQUENCE [LARGE SCALE GENOMIC DNA]</scope>
    <source>
        <strain evidence="1 2">JEL478</strain>
    </source>
</reference>
<dbReference type="NCBIfam" id="NF010584">
    <property type="entry name" value="PRK13977.1"/>
    <property type="match status" value="1"/>
</dbReference>
<dbReference type="OMA" id="REMEAHF"/>
<evidence type="ECO:0000313" key="1">
    <source>
        <dbReference type="EMBL" id="KXS15159.1"/>
    </source>
</evidence>
<dbReference type="GO" id="GO:0050151">
    <property type="term" value="F:oleate hydratase activity"/>
    <property type="evidence" value="ECO:0007669"/>
    <property type="project" value="InterPro"/>
</dbReference>
<dbReference type="AlphaFoldDB" id="A0A139AER1"/>
<sequence>MTVSYQVPPVRNDRKAHLIGGGIASLSSAYYLINYGGFQGMNITVYEDLKVWGGAMEASGDSKTGAAYIMRGGRMFDKEAYSALYDLLTGVPSLEKPGNSCADDIRDFSAYKPTDSHARLIEPGPVKIDASKLGLNLADKASFVEFTLLPEHVLDGKKINEFFTPEFFTSNFWFLMRSTFAFQPWHSLTEFRRYCLRFIHEVPKLYNMSGVWRTKYNQYDSIIAPLIEYLKAHGVHFFNDTRVTNLDFTVTEPDRWVHRIDLVHGGVPTSISVSQTDLVFTTLGSLTSASIIGDTQHAPRPASQADVDKDPTWALWKEIAKKQPDFGRPEVFIGNYKNGAFESFSLTFDKNTTFFDKYIAWSENQPGTGALVTFKKSAWGLSLVVPHQPHFANQPETVQVAWAYGLFPDEVGEFVKKPMKECTGEELFLELCNHLGFADDFDKMKVNATIIPSFLPTTMAQFNVRRPGDRPQVVPKDSRNFAFLGQFVEQPEDVVFTVEYSVRCAQIATFTLCADKSGKPPREVTPIYRGWLDPMVMARATKVMILG</sequence>
<protein>
    <submittedName>
        <fullName evidence="1">67 kDa myosin-cross-reactive antigen family protein</fullName>
    </submittedName>
</protein>
<dbReference type="SUPFAM" id="SSF51905">
    <property type="entry name" value="FAD/NAD(P)-binding domain"/>
    <property type="match status" value="1"/>
</dbReference>
<organism evidence="1 2">
    <name type="scientific">Gonapodya prolifera (strain JEL478)</name>
    <name type="common">Monoblepharis prolifera</name>
    <dbReference type="NCBI Taxonomy" id="1344416"/>
    <lineage>
        <taxon>Eukaryota</taxon>
        <taxon>Fungi</taxon>
        <taxon>Fungi incertae sedis</taxon>
        <taxon>Chytridiomycota</taxon>
        <taxon>Chytridiomycota incertae sedis</taxon>
        <taxon>Monoblepharidomycetes</taxon>
        <taxon>Monoblepharidales</taxon>
        <taxon>Gonapodyaceae</taxon>
        <taxon>Gonapodya</taxon>
    </lineage>
</organism>
<dbReference type="Pfam" id="PF06100">
    <property type="entry name" value="MCRA"/>
    <property type="match status" value="1"/>
</dbReference>
<evidence type="ECO:0000313" key="2">
    <source>
        <dbReference type="Proteomes" id="UP000070544"/>
    </source>
</evidence>
<dbReference type="GO" id="GO:0071949">
    <property type="term" value="F:FAD binding"/>
    <property type="evidence" value="ECO:0007669"/>
    <property type="project" value="InterPro"/>
</dbReference>
<proteinExistence type="predicted"/>
<dbReference type="OrthoDB" id="545169at2759"/>
<gene>
    <name evidence="1" type="ORF">M427DRAFT_331276</name>
</gene>
<dbReference type="EMBL" id="KQ965764">
    <property type="protein sequence ID" value="KXS15159.1"/>
    <property type="molecule type" value="Genomic_DNA"/>
</dbReference>
<name>A0A139AER1_GONPJ</name>
<accession>A0A139AER1</accession>
<dbReference type="PANTHER" id="PTHR37417">
    <property type="entry name" value="67 KDA MYOSIN-CROSS-REACTIVE ANTIGEN FAMILY PROTEIN (AFU_ORTHOLOGUE AFUA_5G09970)"/>
    <property type="match status" value="1"/>
</dbReference>